<comment type="caution">
    <text evidence="1">The sequence shown here is derived from an EMBL/GenBank/DDBJ whole genome shotgun (WGS) entry which is preliminary data.</text>
</comment>
<evidence type="ECO:0000313" key="1">
    <source>
        <dbReference type="EMBL" id="KAL3962450.1"/>
    </source>
</evidence>
<dbReference type="EMBL" id="JBGNUJ010000003">
    <property type="protein sequence ID" value="KAL3962450.1"/>
    <property type="molecule type" value="Genomic_DNA"/>
</dbReference>
<evidence type="ECO:0000313" key="2">
    <source>
        <dbReference type="Proteomes" id="UP001638806"/>
    </source>
</evidence>
<dbReference type="Proteomes" id="UP001638806">
    <property type="component" value="Unassembled WGS sequence"/>
</dbReference>
<protein>
    <submittedName>
        <fullName evidence="1">Uncharacterized protein</fullName>
    </submittedName>
</protein>
<sequence length="241" mass="25083">MDDAAAATSACCLQRGRRAVVDDESDLGSLLPPLGPNSSGGARRATAISGEGGVVTPQRADLLGEWHCLARAPWTHSYDDRRQAWTAHIACIWHWQRPGGLAGGLAGGHSSRCGSHDFCGAGWAPVRFGGHHGHGFRAAIPAIEMPGCGGDSPSLTNGDDMTAHHNFPAGPAPGRPSQVRVQGKPAQLSEWLLFRVFGGGGPPEGFAVVLPSLSARQSQRAHGGAVKKFSAIATSTRARHA</sequence>
<gene>
    <name evidence="1" type="ORF">ACCO45_003973</name>
</gene>
<proteinExistence type="predicted"/>
<keyword evidence="2" id="KW-1185">Reference proteome</keyword>
<accession>A0ACC4E479</accession>
<reference evidence="1" key="1">
    <citation type="submission" date="2024-12" db="EMBL/GenBank/DDBJ databases">
        <title>Comparative genomics and development of molecular markers within Purpureocillium lilacinum and among Purpureocillium species.</title>
        <authorList>
            <person name="Yeh Z.-Y."/>
            <person name="Ni N.-T."/>
            <person name="Lo P.-H."/>
            <person name="Mushyakhwo K."/>
            <person name="Lin C.-F."/>
            <person name="Nai Y.-S."/>
        </authorList>
    </citation>
    <scope>NUCLEOTIDE SEQUENCE</scope>
    <source>
        <strain evidence="1">NCHU-NPUST-175</strain>
    </source>
</reference>
<organism evidence="1 2">
    <name type="scientific">Purpureocillium lilacinum</name>
    <name type="common">Paecilomyces lilacinus</name>
    <dbReference type="NCBI Taxonomy" id="33203"/>
    <lineage>
        <taxon>Eukaryota</taxon>
        <taxon>Fungi</taxon>
        <taxon>Dikarya</taxon>
        <taxon>Ascomycota</taxon>
        <taxon>Pezizomycotina</taxon>
        <taxon>Sordariomycetes</taxon>
        <taxon>Hypocreomycetidae</taxon>
        <taxon>Hypocreales</taxon>
        <taxon>Ophiocordycipitaceae</taxon>
        <taxon>Purpureocillium</taxon>
    </lineage>
</organism>
<name>A0ACC4E479_PURLI</name>